<organism evidence="1">
    <name type="scientific">Timema cristinae</name>
    <name type="common">Walking stick</name>
    <dbReference type="NCBI Taxonomy" id="61476"/>
    <lineage>
        <taxon>Eukaryota</taxon>
        <taxon>Metazoa</taxon>
        <taxon>Ecdysozoa</taxon>
        <taxon>Arthropoda</taxon>
        <taxon>Hexapoda</taxon>
        <taxon>Insecta</taxon>
        <taxon>Pterygota</taxon>
        <taxon>Neoptera</taxon>
        <taxon>Polyneoptera</taxon>
        <taxon>Phasmatodea</taxon>
        <taxon>Timematodea</taxon>
        <taxon>Timematoidea</taxon>
        <taxon>Timematidae</taxon>
        <taxon>Timema</taxon>
    </lineage>
</organism>
<sequence>MFSVSVTEIGGPITVANCRVRLLLHFEKRNLVVISQLEKSPSIFLTNAHASTDVCPECRQSVPLYPKPLPLEGGQCSRTDDHFESTLAGRVLQEETGGSVHQSSQRCVHQLDHLPAAHHQ</sequence>
<evidence type="ECO:0000313" key="1">
    <source>
        <dbReference type="EMBL" id="CAD7402430.1"/>
    </source>
</evidence>
<reference evidence="1" key="1">
    <citation type="submission" date="2020-11" db="EMBL/GenBank/DDBJ databases">
        <authorList>
            <person name="Tran Van P."/>
        </authorList>
    </citation>
    <scope>NUCLEOTIDE SEQUENCE</scope>
</reference>
<name>A0A7R9CWX9_TIMCR</name>
<protein>
    <submittedName>
        <fullName evidence="1">Uncharacterized protein</fullName>
    </submittedName>
</protein>
<accession>A0A7R9CWX9</accession>
<gene>
    <name evidence="1" type="ORF">TCEB3V08_LOCUS6482</name>
</gene>
<proteinExistence type="predicted"/>
<dbReference type="EMBL" id="OC318538">
    <property type="protein sequence ID" value="CAD7402430.1"/>
    <property type="molecule type" value="Genomic_DNA"/>
</dbReference>
<dbReference type="AlphaFoldDB" id="A0A7R9CWX9"/>